<organism evidence="1 2">
    <name type="scientific">Candidatus Falkowbacteria bacterium CG10_big_fil_rev_8_21_14_0_10_37_14</name>
    <dbReference type="NCBI Taxonomy" id="1974561"/>
    <lineage>
        <taxon>Bacteria</taxon>
        <taxon>Candidatus Falkowiibacteriota</taxon>
    </lineage>
</organism>
<name>A0A2M6WU79_9BACT</name>
<dbReference type="AlphaFoldDB" id="A0A2M6WU79"/>
<comment type="caution">
    <text evidence="1">The sequence shown here is derived from an EMBL/GenBank/DDBJ whole genome shotgun (WGS) entry which is preliminary data.</text>
</comment>
<dbReference type="InterPro" id="IPR010921">
    <property type="entry name" value="Trp_repressor/repl_initiator"/>
</dbReference>
<dbReference type="EMBL" id="PFAM01000008">
    <property type="protein sequence ID" value="PIT96286.1"/>
    <property type="molecule type" value="Genomic_DNA"/>
</dbReference>
<reference evidence="2" key="1">
    <citation type="submission" date="2017-09" db="EMBL/GenBank/DDBJ databases">
        <title>Depth-based differentiation of microbial function through sediment-hosted aquifers and enrichment of novel symbionts in the deep terrestrial subsurface.</title>
        <authorList>
            <person name="Probst A.J."/>
            <person name="Ladd B."/>
            <person name="Jarett J.K."/>
            <person name="Geller-Mcgrath D.E."/>
            <person name="Sieber C.M.K."/>
            <person name="Emerson J.B."/>
            <person name="Anantharaman K."/>
            <person name="Thomas B.C."/>
            <person name="Malmstrom R."/>
            <person name="Stieglmeier M."/>
            <person name="Klingl A."/>
            <person name="Woyke T."/>
            <person name="Ryan C.M."/>
            <person name="Banfield J.F."/>
        </authorList>
    </citation>
    <scope>NUCLEOTIDE SEQUENCE [LARGE SCALE GENOMIC DNA]</scope>
</reference>
<dbReference type="GO" id="GO:0043565">
    <property type="term" value="F:sequence-specific DNA binding"/>
    <property type="evidence" value="ECO:0007669"/>
    <property type="project" value="InterPro"/>
</dbReference>
<dbReference type="InterPro" id="IPR000831">
    <property type="entry name" value="Trp_repress"/>
</dbReference>
<dbReference type="PANTHER" id="PTHR40080">
    <property type="entry name" value="LMO1763 PROTEIN"/>
    <property type="match status" value="1"/>
</dbReference>
<evidence type="ECO:0000313" key="1">
    <source>
        <dbReference type="EMBL" id="PIT96286.1"/>
    </source>
</evidence>
<dbReference type="PANTHER" id="PTHR40080:SF1">
    <property type="entry name" value="TRPR-LIKE PROTEIN YERC_YECD"/>
    <property type="match status" value="1"/>
</dbReference>
<protein>
    <recommendedName>
        <fullName evidence="3">TrpR like protein, YerC/YecD</fullName>
    </recommendedName>
</protein>
<evidence type="ECO:0000313" key="2">
    <source>
        <dbReference type="Proteomes" id="UP000228533"/>
    </source>
</evidence>
<proteinExistence type="predicted"/>
<dbReference type="Pfam" id="PF01371">
    <property type="entry name" value="Trp_repressor"/>
    <property type="match status" value="1"/>
</dbReference>
<sequence length="144" mass="16728">MPGKVKYQNLTESQKRKYLGDFYSIVASLKDYEEAKNFFKDLLTLSEMVMISRRIQIAKLLIQGTTYEDIQADLSVGKATITQVDKWLNNGFNGYKTVLKKHQNQKTIKKDYIPTSPFTLADLRRRYPVNFLLINMLMGAKNKH</sequence>
<accession>A0A2M6WU79</accession>
<dbReference type="Gene3D" id="1.10.1270.10">
    <property type="entry name" value="TrpR-like"/>
    <property type="match status" value="1"/>
</dbReference>
<dbReference type="InterPro" id="IPR038116">
    <property type="entry name" value="TrpR-like_sf"/>
</dbReference>
<dbReference type="NCBIfam" id="TIGR02531">
    <property type="entry name" value="yecD_yerC"/>
    <property type="match status" value="1"/>
</dbReference>
<dbReference type="Proteomes" id="UP000228533">
    <property type="component" value="Unassembled WGS sequence"/>
</dbReference>
<evidence type="ECO:0008006" key="3">
    <source>
        <dbReference type="Google" id="ProtNLM"/>
    </source>
</evidence>
<dbReference type="InterPro" id="IPR013368">
    <property type="entry name" value="YecD_YerC"/>
</dbReference>
<gene>
    <name evidence="1" type="ORF">COT94_01175</name>
</gene>
<dbReference type="SUPFAM" id="SSF48295">
    <property type="entry name" value="TrpR-like"/>
    <property type="match status" value="1"/>
</dbReference>
<dbReference type="GO" id="GO:0003700">
    <property type="term" value="F:DNA-binding transcription factor activity"/>
    <property type="evidence" value="ECO:0007669"/>
    <property type="project" value="InterPro"/>
</dbReference>